<evidence type="ECO:0000313" key="7">
    <source>
        <dbReference type="Proteomes" id="UP000216207"/>
    </source>
</evidence>
<dbReference type="InterPro" id="IPR050858">
    <property type="entry name" value="Mal-CoA-ACP_Trans/PKS_FabD"/>
</dbReference>
<dbReference type="SUPFAM" id="SSF52151">
    <property type="entry name" value="FabD/lysophospholipase-like"/>
    <property type="match status" value="1"/>
</dbReference>
<dbReference type="PANTHER" id="PTHR42681:SF1">
    <property type="entry name" value="MALONYL-COA-ACYL CARRIER PROTEIN TRANSACYLASE, MITOCHONDRIAL"/>
    <property type="match status" value="1"/>
</dbReference>
<dbReference type="PIRSF" id="PIRSF000446">
    <property type="entry name" value="Mct"/>
    <property type="match status" value="1"/>
</dbReference>
<evidence type="ECO:0000256" key="3">
    <source>
        <dbReference type="ARBA" id="ARBA00048462"/>
    </source>
</evidence>
<dbReference type="PANTHER" id="PTHR42681">
    <property type="entry name" value="MALONYL-COA-ACYL CARRIER PROTEIN TRANSACYLASE, MITOCHONDRIAL"/>
    <property type="match status" value="1"/>
</dbReference>
<dbReference type="NCBIfam" id="TIGR00128">
    <property type="entry name" value="fabD"/>
    <property type="match status" value="1"/>
</dbReference>
<dbReference type="SUPFAM" id="SSF55048">
    <property type="entry name" value="Probable ACP-binding domain of malonyl-CoA ACP transacylase"/>
    <property type="match status" value="1"/>
</dbReference>
<dbReference type="InterPro" id="IPR014043">
    <property type="entry name" value="Acyl_transferase_dom"/>
</dbReference>
<keyword evidence="2 4" id="KW-0012">Acyltransferase</keyword>
<keyword evidence="1 4" id="KW-0808">Transferase</keyword>
<dbReference type="AlphaFoldDB" id="A0A268P3V5"/>
<dbReference type="InterPro" id="IPR024925">
    <property type="entry name" value="Malonyl_CoA-ACP_transAc"/>
</dbReference>
<sequence length="317" mass="33786">MGKIAFLFPGQGSQKVGMGATLFAEDSLAKEVLERADKALGFPLSEIIEHGPEEKLKQTAYAQPALVTISTAVLQLFRDAGIQADFVAGHSLGEYSALVACKSLTFEDAVTLVHQRGTLMEEAVPQGQGAMAAVLGLNKEELEEVASEIAADGEVAELANLNCPGQIVLSGTAKGIEQAAVLAKQKGAKRVLPLAVSGPFHSSLMKPAADQFKQALEQAPFANPTVPLIANVTAEVTDAPEVIREQLAEQIYSPVRFEESVRRMIELGVDTFIEIGAGNVLCGLVRKIDRNLRTFAVSDRESFEKMAAALKGDKHSC</sequence>
<gene>
    <name evidence="6" type="primary">fabD</name>
    <name evidence="6" type="ORF">CHH72_04230</name>
</gene>
<evidence type="ECO:0000256" key="2">
    <source>
        <dbReference type="ARBA" id="ARBA00023315"/>
    </source>
</evidence>
<dbReference type="EC" id="2.3.1.39" evidence="4"/>
<feature type="domain" description="Malonyl-CoA:ACP transacylase (MAT)" evidence="5">
    <location>
        <begin position="7"/>
        <end position="314"/>
    </location>
</feature>
<dbReference type="GO" id="GO:0006633">
    <property type="term" value="P:fatty acid biosynthetic process"/>
    <property type="evidence" value="ECO:0007669"/>
    <property type="project" value="TreeGrafter"/>
</dbReference>
<dbReference type="InterPro" id="IPR001227">
    <property type="entry name" value="Ac_transferase_dom_sf"/>
</dbReference>
<proteinExistence type="inferred from homology"/>
<evidence type="ECO:0000256" key="4">
    <source>
        <dbReference type="PIRNR" id="PIRNR000446"/>
    </source>
</evidence>
<dbReference type="Gene3D" id="3.40.366.10">
    <property type="entry name" value="Malonyl-Coenzyme A Acyl Carrier Protein, domain 2"/>
    <property type="match status" value="1"/>
</dbReference>
<dbReference type="GO" id="GO:0005829">
    <property type="term" value="C:cytosol"/>
    <property type="evidence" value="ECO:0007669"/>
    <property type="project" value="TreeGrafter"/>
</dbReference>
<comment type="catalytic activity">
    <reaction evidence="3 4">
        <text>holo-[ACP] + malonyl-CoA = malonyl-[ACP] + CoA</text>
        <dbReference type="Rhea" id="RHEA:41792"/>
        <dbReference type="Rhea" id="RHEA-COMP:9623"/>
        <dbReference type="Rhea" id="RHEA-COMP:9685"/>
        <dbReference type="ChEBI" id="CHEBI:57287"/>
        <dbReference type="ChEBI" id="CHEBI:57384"/>
        <dbReference type="ChEBI" id="CHEBI:64479"/>
        <dbReference type="ChEBI" id="CHEBI:78449"/>
        <dbReference type="EC" id="2.3.1.39"/>
    </reaction>
</comment>
<comment type="caution">
    <text evidence="6">The sequence shown here is derived from an EMBL/GenBank/DDBJ whole genome shotgun (WGS) entry which is preliminary data.</text>
</comment>
<dbReference type="InterPro" id="IPR004410">
    <property type="entry name" value="Malonyl_CoA-ACP_transAc_FabD"/>
</dbReference>
<reference evidence="6 7" key="1">
    <citation type="submission" date="2017-07" db="EMBL/GenBank/DDBJ databases">
        <title>Isolation and whole genome analysis of endospore-forming bacteria from heroin.</title>
        <authorList>
            <person name="Kalinowski J."/>
            <person name="Ahrens B."/>
            <person name="Al-Dilaimi A."/>
            <person name="Winkler A."/>
            <person name="Wibberg D."/>
            <person name="Schleenbecker U."/>
            <person name="Ruckert C."/>
            <person name="Wolfel R."/>
            <person name="Grass G."/>
        </authorList>
    </citation>
    <scope>NUCLEOTIDE SEQUENCE [LARGE SCALE GENOMIC DNA]</scope>
    <source>
        <strain evidence="6 7">7539</strain>
    </source>
</reference>
<dbReference type="FunFam" id="3.30.70.250:FF:000001">
    <property type="entry name" value="Malonyl CoA-acyl carrier protein transacylase"/>
    <property type="match status" value="1"/>
</dbReference>
<dbReference type="InterPro" id="IPR016036">
    <property type="entry name" value="Malonyl_transacylase_ACP-bd"/>
</dbReference>
<dbReference type="InterPro" id="IPR016035">
    <property type="entry name" value="Acyl_Trfase/lysoPLipase"/>
</dbReference>
<dbReference type="EMBL" id="NPCC01000005">
    <property type="protein sequence ID" value="PAE90199.1"/>
    <property type="molecule type" value="Genomic_DNA"/>
</dbReference>
<accession>A0A268P3V5</accession>
<dbReference type="RefSeq" id="WP_035201499.1">
    <property type="nucleotide sequence ID" value="NZ_BOQS01000003.1"/>
</dbReference>
<evidence type="ECO:0000259" key="5">
    <source>
        <dbReference type="SMART" id="SM00827"/>
    </source>
</evidence>
<protein>
    <recommendedName>
        <fullName evidence="4">Malonyl CoA-acyl carrier protein transacylase</fullName>
        <ecNumber evidence="4">2.3.1.39</ecNumber>
    </recommendedName>
</protein>
<evidence type="ECO:0000256" key="1">
    <source>
        <dbReference type="ARBA" id="ARBA00022679"/>
    </source>
</evidence>
<dbReference type="GO" id="GO:0004314">
    <property type="term" value="F:[acyl-carrier-protein] S-malonyltransferase activity"/>
    <property type="evidence" value="ECO:0007669"/>
    <property type="project" value="UniProtKB-EC"/>
</dbReference>
<dbReference type="SMART" id="SM00827">
    <property type="entry name" value="PKS_AT"/>
    <property type="match status" value="1"/>
</dbReference>
<dbReference type="Gene3D" id="3.30.70.250">
    <property type="entry name" value="Malonyl-CoA ACP transacylase, ACP-binding"/>
    <property type="match status" value="1"/>
</dbReference>
<evidence type="ECO:0000313" key="6">
    <source>
        <dbReference type="EMBL" id="PAE90199.1"/>
    </source>
</evidence>
<name>A0A268P3V5_SHOCL</name>
<dbReference type="Proteomes" id="UP000216207">
    <property type="component" value="Unassembled WGS sequence"/>
</dbReference>
<organism evidence="6 7">
    <name type="scientific">Shouchella clausii</name>
    <name type="common">Alkalihalobacillus clausii</name>
    <dbReference type="NCBI Taxonomy" id="79880"/>
    <lineage>
        <taxon>Bacteria</taxon>
        <taxon>Bacillati</taxon>
        <taxon>Bacillota</taxon>
        <taxon>Bacilli</taxon>
        <taxon>Bacillales</taxon>
        <taxon>Bacillaceae</taxon>
        <taxon>Shouchella</taxon>
    </lineage>
</organism>
<comment type="similarity">
    <text evidence="4">Belongs to the fabD family.</text>
</comment>
<dbReference type="Pfam" id="PF00698">
    <property type="entry name" value="Acyl_transf_1"/>
    <property type="match status" value="1"/>
</dbReference>